<dbReference type="Proteomes" id="UP000188235">
    <property type="component" value="Chromosome"/>
</dbReference>
<name>A0A1Q2CYI4_9ACTN</name>
<dbReference type="AlphaFoldDB" id="A0A1Q2CYI4"/>
<proteinExistence type="predicted"/>
<dbReference type="EMBL" id="CP019607">
    <property type="protein sequence ID" value="AQP51180.1"/>
    <property type="molecule type" value="Genomic_DNA"/>
</dbReference>
<dbReference type="KEGG" id="tfa:BW733_10400"/>
<evidence type="ECO:0000313" key="1">
    <source>
        <dbReference type="EMBL" id="AQP51180.1"/>
    </source>
</evidence>
<organism evidence="1 2">
    <name type="scientific">Tessaracoccus flavescens</name>
    <dbReference type="NCBI Taxonomy" id="399497"/>
    <lineage>
        <taxon>Bacteria</taxon>
        <taxon>Bacillati</taxon>
        <taxon>Actinomycetota</taxon>
        <taxon>Actinomycetes</taxon>
        <taxon>Propionibacteriales</taxon>
        <taxon>Propionibacteriaceae</taxon>
        <taxon>Tessaracoccus</taxon>
    </lineage>
</organism>
<sequence>MTSSDGSVLGSVDSTGALEVVSLDSAVVGVELSARSVRPLCDHCGQLLGLRFRGADCAVS</sequence>
<protein>
    <submittedName>
        <fullName evidence="1">Uncharacterized protein</fullName>
    </submittedName>
</protein>
<reference evidence="1 2" key="1">
    <citation type="journal article" date="2008" name="Int. J. Syst. Evol. Microbiol.">
        <title>Tessaracoccus flavescens sp. nov., isolated from marine sediment.</title>
        <authorList>
            <person name="Lee D.W."/>
            <person name="Lee S.D."/>
        </authorList>
    </citation>
    <scope>NUCLEOTIDE SEQUENCE [LARGE SCALE GENOMIC DNA]</scope>
    <source>
        <strain evidence="1 2">SST-39T</strain>
    </source>
</reference>
<dbReference type="STRING" id="399497.BW733_10400"/>
<evidence type="ECO:0000313" key="2">
    <source>
        <dbReference type="Proteomes" id="UP000188235"/>
    </source>
</evidence>
<gene>
    <name evidence="1" type="ORF">BW733_10400</name>
</gene>
<keyword evidence="2" id="KW-1185">Reference proteome</keyword>
<dbReference type="RefSeq" id="WP_077350249.1">
    <property type="nucleotide sequence ID" value="NZ_CP019607.1"/>
</dbReference>
<accession>A0A1Q2CYI4</accession>